<proteinExistence type="predicted"/>
<evidence type="ECO:0000313" key="1">
    <source>
        <dbReference type="EMBL" id="EFB31272.1"/>
    </source>
</evidence>
<dbReference type="STRING" id="649760.HMPREF0971_02423"/>
<gene>
    <name evidence="1" type="ORF">HMPREF0971_02423</name>
</gene>
<sequence length="50" mass="5963">MTFIFQRGHSLKGFCKEVYTIDISMDINTETGLFNFVKHRSSCFYLIYFI</sequence>
<evidence type="ECO:0000313" key="2">
    <source>
        <dbReference type="Proteomes" id="UP000004079"/>
    </source>
</evidence>
<dbReference type="HOGENOM" id="CLU_3121249_0_0_10"/>
<accession>D1QTU2</accession>
<name>D1QTU2_9BACT</name>
<comment type="caution">
    <text evidence="1">The sequence shown here is derived from an EMBL/GenBank/DDBJ whole genome shotgun (WGS) entry which is preliminary data.</text>
</comment>
<dbReference type="Proteomes" id="UP000004079">
    <property type="component" value="Unassembled WGS sequence"/>
</dbReference>
<organism evidence="1 2">
    <name type="scientific">Segatella oris F0302</name>
    <dbReference type="NCBI Taxonomy" id="649760"/>
    <lineage>
        <taxon>Bacteria</taxon>
        <taxon>Pseudomonadati</taxon>
        <taxon>Bacteroidota</taxon>
        <taxon>Bacteroidia</taxon>
        <taxon>Bacteroidales</taxon>
        <taxon>Prevotellaceae</taxon>
        <taxon>Segatella</taxon>
    </lineage>
</organism>
<protein>
    <submittedName>
        <fullName evidence="1">Uncharacterized protein</fullName>
    </submittedName>
</protein>
<dbReference type="EMBL" id="ACUZ02000039">
    <property type="protein sequence ID" value="EFB31272.1"/>
    <property type="molecule type" value="Genomic_DNA"/>
</dbReference>
<reference evidence="1 2" key="1">
    <citation type="submission" date="2009-11" db="EMBL/GenBank/DDBJ databases">
        <authorList>
            <person name="Weinstock G."/>
            <person name="Sodergren E."/>
            <person name="Clifton S."/>
            <person name="Fulton L."/>
            <person name="Fulton B."/>
            <person name="Courtney L."/>
            <person name="Fronick C."/>
            <person name="Harrison M."/>
            <person name="Strong C."/>
            <person name="Farmer C."/>
            <person name="Delahaunty K."/>
            <person name="Markovic C."/>
            <person name="Hall O."/>
            <person name="Minx P."/>
            <person name="Tomlinson C."/>
            <person name="Mitreva M."/>
            <person name="Nelson J."/>
            <person name="Hou S."/>
            <person name="Wollam A."/>
            <person name="Pepin K.H."/>
            <person name="Johnson M."/>
            <person name="Bhonagiri V."/>
            <person name="Nash W.E."/>
            <person name="Warren W."/>
            <person name="Chinwalla A."/>
            <person name="Mardis E.R."/>
            <person name="Wilson R.K."/>
        </authorList>
    </citation>
    <scope>NUCLEOTIDE SEQUENCE [LARGE SCALE GENOMIC DNA]</scope>
    <source>
        <strain evidence="1 2">F0302</strain>
    </source>
</reference>
<dbReference type="AlphaFoldDB" id="D1QTU2"/>